<dbReference type="InterPro" id="IPR041492">
    <property type="entry name" value="HAD_2"/>
</dbReference>
<evidence type="ECO:0000256" key="1">
    <source>
        <dbReference type="ARBA" id="ARBA00006171"/>
    </source>
</evidence>
<dbReference type="Gene3D" id="3.40.50.1000">
    <property type="entry name" value="HAD superfamily/HAD-like"/>
    <property type="match status" value="1"/>
</dbReference>
<evidence type="ECO:0000313" key="4">
    <source>
        <dbReference type="EMBL" id="QOP56531.1"/>
    </source>
</evidence>
<dbReference type="PANTHER" id="PTHR46193:SF21">
    <property type="entry name" value="SLL1138 PROTEIN"/>
    <property type="match status" value="1"/>
</dbReference>
<dbReference type="RefSeq" id="WP_193137183.1">
    <property type="nucleotide sequence ID" value="NZ_CP050500.1"/>
</dbReference>
<dbReference type="EMBL" id="CP050500">
    <property type="protein sequence ID" value="QOP56531.1"/>
    <property type="molecule type" value="Genomic_DNA"/>
</dbReference>
<evidence type="ECO:0000313" key="5">
    <source>
        <dbReference type="Proteomes" id="UP000593972"/>
    </source>
</evidence>
<evidence type="ECO:0000256" key="2">
    <source>
        <dbReference type="ARBA" id="ARBA00022723"/>
    </source>
</evidence>
<proteinExistence type="inferred from homology"/>
<dbReference type="InterPro" id="IPR006439">
    <property type="entry name" value="HAD-SF_hydro_IA"/>
</dbReference>
<name>A0ABD7BWT5_LACPA</name>
<dbReference type="SUPFAM" id="SSF56784">
    <property type="entry name" value="HAD-like"/>
    <property type="match status" value="1"/>
</dbReference>
<evidence type="ECO:0000256" key="3">
    <source>
        <dbReference type="ARBA" id="ARBA00022842"/>
    </source>
</evidence>
<protein>
    <submittedName>
        <fullName evidence="4">HAD-IA family hydrolase</fullName>
    </submittedName>
</protein>
<gene>
    <name evidence="4" type="ORF">HCJ88_12520</name>
</gene>
<dbReference type="AlphaFoldDB" id="A0ABD7BWT5"/>
<reference evidence="4 5" key="1">
    <citation type="submission" date="2020-03" db="EMBL/GenBank/DDBJ databases">
        <title>Complete genome sequence of Lactobacillus paracasei strain NFFJ04, isolated from animal feed.</title>
        <authorList>
            <person name="Jung J.Y."/>
        </authorList>
    </citation>
    <scope>NUCLEOTIDE SEQUENCE [LARGE SCALE GENOMIC DNA]</scope>
    <source>
        <strain evidence="4 5">NFFJ04</strain>
    </source>
</reference>
<dbReference type="InterPro" id="IPR023214">
    <property type="entry name" value="HAD_sf"/>
</dbReference>
<dbReference type="InterPro" id="IPR036412">
    <property type="entry name" value="HAD-like_sf"/>
</dbReference>
<accession>A0ABD7BWT5</accession>
<comment type="similarity">
    <text evidence="1">Belongs to the HAD-like hydrolase superfamily. CbbY/CbbZ/Gph/YieH family.</text>
</comment>
<dbReference type="GO" id="GO:0046872">
    <property type="term" value="F:metal ion binding"/>
    <property type="evidence" value="ECO:0007669"/>
    <property type="project" value="UniProtKB-KW"/>
</dbReference>
<dbReference type="InterPro" id="IPR051600">
    <property type="entry name" value="Beta-PGM-like"/>
</dbReference>
<sequence length="98" mass="10971">MLNECHIKEYFSLVISGESVRRNKPAPDIYLETMRRLGVGAEDCLVIEDSKNGIASDKAAGIETWAITHTDYTVDQSKADRVVSGMNEIRELLTQNNK</sequence>
<keyword evidence="4" id="KW-0378">Hydrolase</keyword>
<dbReference type="NCBIfam" id="TIGR01509">
    <property type="entry name" value="HAD-SF-IA-v3"/>
    <property type="match status" value="1"/>
</dbReference>
<dbReference type="PANTHER" id="PTHR46193">
    <property type="entry name" value="6-PHOSPHOGLUCONATE PHOSPHATASE"/>
    <property type="match status" value="1"/>
</dbReference>
<dbReference type="GO" id="GO:0016787">
    <property type="term" value="F:hydrolase activity"/>
    <property type="evidence" value="ECO:0007669"/>
    <property type="project" value="UniProtKB-KW"/>
</dbReference>
<keyword evidence="3" id="KW-0460">Magnesium</keyword>
<dbReference type="Proteomes" id="UP000593972">
    <property type="component" value="Chromosome"/>
</dbReference>
<dbReference type="Pfam" id="PF13419">
    <property type="entry name" value="HAD_2"/>
    <property type="match status" value="1"/>
</dbReference>
<organism evidence="4 5">
    <name type="scientific">Lacticaseibacillus paracasei</name>
    <name type="common">Lactobacillus paracasei</name>
    <dbReference type="NCBI Taxonomy" id="1597"/>
    <lineage>
        <taxon>Bacteria</taxon>
        <taxon>Bacillati</taxon>
        <taxon>Bacillota</taxon>
        <taxon>Bacilli</taxon>
        <taxon>Lactobacillales</taxon>
        <taxon>Lactobacillaceae</taxon>
        <taxon>Lacticaseibacillus</taxon>
    </lineage>
</organism>
<keyword evidence="2" id="KW-0479">Metal-binding</keyword>